<dbReference type="EMBL" id="CWGJ01000012">
    <property type="protein sequence ID" value="CRX38345.1"/>
    <property type="molecule type" value="Genomic_DNA"/>
</dbReference>
<organism evidence="2 3">
    <name type="scientific">Estrella lausannensis</name>
    <dbReference type="NCBI Taxonomy" id="483423"/>
    <lineage>
        <taxon>Bacteria</taxon>
        <taxon>Pseudomonadati</taxon>
        <taxon>Chlamydiota</taxon>
        <taxon>Chlamydiia</taxon>
        <taxon>Parachlamydiales</taxon>
        <taxon>Candidatus Criblamydiaceae</taxon>
        <taxon>Estrella</taxon>
    </lineage>
</organism>
<evidence type="ECO:0000256" key="1">
    <source>
        <dbReference type="SAM" id="Phobius"/>
    </source>
</evidence>
<evidence type="ECO:0000313" key="3">
    <source>
        <dbReference type="Proteomes" id="UP000220251"/>
    </source>
</evidence>
<dbReference type="PANTHER" id="PTHR37309">
    <property type="entry name" value="SLR0284 PROTEIN"/>
    <property type="match status" value="1"/>
</dbReference>
<sequence>MGIIIALLLNSLAVFVTAYILPGIHLKDYWTALVVAVVLGVINTFIRPIILILTLPINILTLGLFTFVILGGLVLLVSSIVPGFVVDGFWWALAFALVLSLINSFIHSITYRF</sequence>
<keyword evidence="1" id="KW-0812">Transmembrane</keyword>
<name>A0A0H5E527_9BACT</name>
<reference evidence="3" key="1">
    <citation type="submission" date="2015-06" db="EMBL/GenBank/DDBJ databases">
        <authorList>
            <person name="Bertelli C."/>
        </authorList>
    </citation>
    <scope>NUCLEOTIDE SEQUENCE [LARGE SCALE GENOMIC DNA]</scope>
    <source>
        <strain evidence="3">CRIB-30</strain>
    </source>
</reference>
<evidence type="ECO:0000313" key="2">
    <source>
        <dbReference type="EMBL" id="CRX38345.1"/>
    </source>
</evidence>
<dbReference type="Proteomes" id="UP000220251">
    <property type="component" value="Unassembled WGS sequence"/>
</dbReference>
<accession>A0A0H5E527</accession>
<feature type="transmembrane region" description="Helical" evidence="1">
    <location>
        <begin position="58"/>
        <end position="82"/>
    </location>
</feature>
<feature type="transmembrane region" description="Helical" evidence="1">
    <location>
        <begin position="88"/>
        <end position="106"/>
    </location>
</feature>
<keyword evidence="3" id="KW-1185">Reference proteome</keyword>
<keyword evidence="1" id="KW-0472">Membrane</keyword>
<gene>
    <name evidence="2" type="ORF">ELAC_1000</name>
</gene>
<dbReference type="RefSeq" id="WP_098038210.1">
    <property type="nucleotide sequence ID" value="NZ_CWGJ01000012.1"/>
</dbReference>
<dbReference type="PANTHER" id="PTHR37309:SF1">
    <property type="entry name" value="SLR0284 PROTEIN"/>
    <property type="match status" value="1"/>
</dbReference>
<proteinExistence type="predicted"/>
<keyword evidence="1" id="KW-1133">Transmembrane helix</keyword>
<dbReference type="OrthoDB" id="9797048at2"/>
<dbReference type="Pfam" id="PF04020">
    <property type="entry name" value="Phage_holin_4_2"/>
    <property type="match status" value="1"/>
</dbReference>
<feature type="transmembrane region" description="Helical" evidence="1">
    <location>
        <begin position="28"/>
        <end position="46"/>
    </location>
</feature>
<protein>
    <submittedName>
        <fullName evidence="2">Conserved putative membrane protein</fullName>
    </submittedName>
</protein>
<dbReference type="AlphaFoldDB" id="A0A0H5E527"/>
<dbReference type="InterPro" id="IPR007165">
    <property type="entry name" value="Phage_holin_4_2"/>
</dbReference>